<organism evidence="3 4">
    <name type="scientific">Limnoraphis robusta CS-951</name>
    <dbReference type="NCBI Taxonomy" id="1637645"/>
    <lineage>
        <taxon>Bacteria</taxon>
        <taxon>Bacillati</taxon>
        <taxon>Cyanobacteriota</taxon>
        <taxon>Cyanophyceae</taxon>
        <taxon>Oscillatoriophycideae</taxon>
        <taxon>Oscillatoriales</taxon>
        <taxon>Sirenicapillariaceae</taxon>
        <taxon>Limnoraphis</taxon>
    </lineage>
</organism>
<dbReference type="GO" id="GO:0051607">
    <property type="term" value="P:defense response to virus"/>
    <property type="evidence" value="ECO:0007669"/>
    <property type="project" value="UniProtKB-KW"/>
</dbReference>
<dbReference type="AlphaFoldDB" id="A0A0F5YGE0"/>
<keyword evidence="1" id="KW-0051">Antiviral defense</keyword>
<dbReference type="OrthoDB" id="507666at2"/>
<dbReference type="Proteomes" id="UP000033607">
    <property type="component" value="Unassembled WGS sequence"/>
</dbReference>
<accession>A0A0F5YGE0</accession>
<dbReference type="RefSeq" id="WP_046278782.1">
    <property type="nucleotide sequence ID" value="NZ_LATL02000355.1"/>
</dbReference>
<comment type="caution">
    <text evidence="3">The sequence shown here is derived from an EMBL/GenBank/DDBJ whole genome shotgun (WGS) entry which is preliminary data.</text>
</comment>
<dbReference type="PANTHER" id="PTHR36700">
    <property type="entry name" value="CRISPR SYSTEM CMR SUBUNIT CMR4"/>
    <property type="match status" value="1"/>
</dbReference>
<dbReference type="EMBL" id="LATL02000355">
    <property type="protein sequence ID" value="KKD37828.1"/>
    <property type="molecule type" value="Genomic_DNA"/>
</dbReference>
<sequence>MTVEWLICCEPVHIGGADSSIRGNNNPIYRLSDRTPAIPGSSVRGALREHAENHEDYKDLVNNWFGKKLGKNEEISDNNVSRGGIALSWAWPVWWPVHVLGYGNWWISCLGWLNRFQQLSQQSVLNLEDRNLIYITEQQLKGKDVFLRWLKLKNVQYDSEITNKITKNLPRSQNIPSIDIPSDRLIVVPDTSINLFVDMGLVRQPRVSIKDEPDEKGNLIDNLFAVEGLPPGAVFFITWTTRGELQKLEKWEKFLHDEHYLGGLWSVGYGRVVIQPFSGGK</sequence>
<dbReference type="InterPro" id="IPR013410">
    <property type="entry name" value="CRISPR-assoc_RAMP_Cmr4"/>
</dbReference>
<name>A0A0F5YGE0_9CYAN</name>
<dbReference type="Pfam" id="PF03787">
    <property type="entry name" value="RAMPs"/>
    <property type="match status" value="1"/>
</dbReference>
<evidence type="ECO:0000259" key="2">
    <source>
        <dbReference type="Pfam" id="PF03787"/>
    </source>
</evidence>
<gene>
    <name evidence="3" type="ORF">WN50_12005</name>
</gene>
<protein>
    <submittedName>
        <fullName evidence="3">CRISPR-associated protein</fullName>
    </submittedName>
</protein>
<dbReference type="PANTHER" id="PTHR36700:SF1">
    <property type="entry name" value="CRISPR SYSTEM CMR SUBUNIT CMR4"/>
    <property type="match status" value="1"/>
</dbReference>
<dbReference type="InterPro" id="IPR005537">
    <property type="entry name" value="RAMP_III_fam"/>
</dbReference>
<feature type="domain" description="CRISPR type III-associated protein" evidence="2">
    <location>
        <begin position="8"/>
        <end position="272"/>
    </location>
</feature>
<proteinExistence type="predicted"/>
<reference evidence="3 4" key="1">
    <citation type="submission" date="2015-06" db="EMBL/GenBank/DDBJ databases">
        <title>Draft genome assembly of filamentous brackish cyanobacterium Limnoraphis robusta strain CS-951.</title>
        <authorList>
            <person name="Willis A."/>
            <person name="Parks M."/>
            <person name="Burford M.A."/>
        </authorList>
    </citation>
    <scope>NUCLEOTIDE SEQUENCE [LARGE SCALE GENOMIC DNA]</scope>
    <source>
        <strain evidence="3 4">CS-951</strain>
    </source>
</reference>
<evidence type="ECO:0000256" key="1">
    <source>
        <dbReference type="ARBA" id="ARBA00023118"/>
    </source>
</evidence>
<evidence type="ECO:0000313" key="3">
    <source>
        <dbReference type="EMBL" id="KKD37828.1"/>
    </source>
</evidence>
<evidence type="ECO:0000313" key="4">
    <source>
        <dbReference type="Proteomes" id="UP000033607"/>
    </source>
</evidence>